<feature type="transmembrane region" description="Helical" evidence="1">
    <location>
        <begin position="113"/>
        <end position="137"/>
    </location>
</feature>
<feature type="transmembrane region" description="Helical" evidence="1">
    <location>
        <begin position="74"/>
        <end position="93"/>
    </location>
</feature>
<feature type="transmembrane region" description="Helical" evidence="1">
    <location>
        <begin position="331"/>
        <end position="349"/>
    </location>
</feature>
<gene>
    <name evidence="2" type="ORF">FZC35_00095</name>
</gene>
<sequence length="579" mass="66565">MSFLPLFGVQILLYKIFSKNREFSSTLFVLFGFVSYLFFSSESIFFTFLLWEIITWISYLLLRNENNRKETRVILLNNIFGGLAFAWATCVLLKKVSLWSDLHNVDFSNADIIQISLGLSVAILTKSSQFPFSWLMLTKKSSSLVSAYLHSSTVVQMGIYLMVKIHSSALSSDLFFWIICISSCITIIQSSMYFNNNNLKVLIAITSQIHASLCILLALYDINCIRNIIIVHAIYKSFMFIYCDEIFRKNKSYNIRDVNSISFSSFLLLILCSIPMCGIPGFMASAVYGSKVFLQNKINYILMLIIKSFNILIFVKLFIQISNLIRSKKIEFFSYLHVLLLPCLLFLAPSGFIKTNYFILSILFSFLLSKFALKSESNFNVVKLFGSLIEMAKIPSKKDYIFYLSFLLIFIAAVGNFYECNVFDNFLMHFNVEDIIFYAFLIFGCFFLLQDGIFKKLSGFWLISIFTTNEYMKFGGVDIVVTNILADVIVSYLLIKSFMNFDHKDNNMIRFIRSVPINATISFCCISFFKISSKIVHYNSSISVNDIVVFYRILDTLGETLVLLIVGLCINFLIAKDRY</sequence>
<name>A0A5C0UCP9_9PROT</name>
<dbReference type="OrthoDB" id="2085045at2"/>
<protein>
    <recommendedName>
        <fullName evidence="4">NADH:quinone oxidoreductase/Mrp antiporter membrane subunit domain-containing protein</fullName>
    </recommendedName>
</protein>
<feature type="transmembrane region" description="Helical" evidence="1">
    <location>
        <begin position="553"/>
        <end position="574"/>
    </location>
</feature>
<dbReference type="PANTHER" id="PTHR43373">
    <property type="entry name" value="NA(+)/H(+) ANTIPORTER SUBUNIT"/>
    <property type="match status" value="1"/>
</dbReference>
<feature type="transmembrane region" description="Helical" evidence="1">
    <location>
        <begin position="400"/>
        <end position="419"/>
    </location>
</feature>
<feature type="transmembrane region" description="Helical" evidence="1">
    <location>
        <begin position="144"/>
        <end position="163"/>
    </location>
</feature>
<dbReference type="EMBL" id="CP043315">
    <property type="protein sequence ID" value="QEK37796.1"/>
    <property type="molecule type" value="Genomic_DNA"/>
</dbReference>
<feature type="transmembrane region" description="Helical" evidence="1">
    <location>
        <begin position="175"/>
        <end position="194"/>
    </location>
</feature>
<keyword evidence="1" id="KW-0472">Membrane</keyword>
<dbReference type="PANTHER" id="PTHR43373:SF1">
    <property type="entry name" value="NA(+)_H(+) ANTIPORTER SUBUNIT A"/>
    <property type="match status" value="1"/>
</dbReference>
<dbReference type="AlphaFoldDB" id="A0A5C0UCP9"/>
<keyword evidence="1" id="KW-0812">Transmembrane</keyword>
<keyword evidence="3" id="KW-1185">Reference proteome</keyword>
<feature type="transmembrane region" description="Helical" evidence="1">
    <location>
        <begin position="263"/>
        <end position="288"/>
    </location>
</feature>
<feature type="transmembrane region" description="Helical" evidence="1">
    <location>
        <begin position="21"/>
        <end position="38"/>
    </location>
</feature>
<evidence type="ECO:0000313" key="2">
    <source>
        <dbReference type="EMBL" id="QEK37796.1"/>
    </source>
</evidence>
<keyword evidence="1" id="KW-1133">Transmembrane helix</keyword>
<dbReference type="KEGG" id="cip:FZC35_00095"/>
<accession>A0A5C0UCP9</accession>
<dbReference type="Proteomes" id="UP000325155">
    <property type="component" value="Chromosome"/>
</dbReference>
<organism evidence="2 3">
    <name type="scientific">Candidatus Cytomitobacter indipagum</name>
    <dbReference type="NCBI Taxonomy" id="2601575"/>
    <lineage>
        <taxon>Bacteria</taxon>
        <taxon>Pseudomonadati</taxon>
        <taxon>Pseudomonadota</taxon>
        <taxon>Alphaproteobacteria</taxon>
        <taxon>Holosporales</taxon>
        <taxon>Holosporaceae</taxon>
        <taxon>Candidatus Cytomitobacter</taxon>
    </lineage>
</organism>
<feature type="transmembrane region" description="Helical" evidence="1">
    <location>
        <begin position="225"/>
        <end position="243"/>
    </location>
</feature>
<feature type="transmembrane region" description="Helical" evidence="1">
    <location>
        <begin position="475"/>
        <end position="495"/>
    </location>
</feature>
<evidence type="ECO:0000313" key="3">
    <source>
        <dbReference type="Proteomes" id="UP000325155"/>
    </source>
</evidence>
<evidence type="ECO:0008006" key="4">
    <source>
        <dbReference type="Google" id="ProtNLM"/>
    </source>
</evidence>
<feature type="transmembrane region" description="Helical" evidence="1">
    <location>
        <begin position="300"/>
        <end position="319"/>
    </location>
</feature>
<dbReference type="InterPro" id="IPR050616">
    <property type="entry name" value="CPA3_Na-H_Antiporter_A"/>
</dbReference>
<feature type="transmembrane region" description="Helical" evidence="1">
    <location>
        <begin position="44"/>
        <end position="62"/>
    </location>
</feature>
<reference evidence="2 3" key="1">
    <citation type="submission" date="2019-08" db="EMBL/GenBank/DDBJ databases">
        <title>Highly reduced genomes of protist endosymbionts show evolutionary convergence.</title>
        <authorList>
            <person name="George E."/>
            <person name="Husnik F."/>
            <person name="Tashyreva D."/>
            <person name="Prokopchuk G."/>
            <person name="Horak A."/>
            <person name="Kwong W.K."/>
            <person name="Lukes J."/>
            <person name="Keeling P.J."/>
        </authorList>
    </citation>
    <scope>NUCLEOTIDE SEQUENCE [LARGE SCALE GENOMIC DNA]</scope>
    <source>
        <strain evidence="2">1605</strain>
    </source>
</reference>
<feature type="transmembrane region" description="Helical" evidence="1">
    <location>
        <begin position="435"/>
        <end position="454"/>
    </location>
</feature>
<feature type="transmembrane region" description="Helical" evidence="1">
    <location>
        <begin position="201"/>
        <end position="219"/>
    </location>
</feature>
<proteinExistence type="predicted"/>
<feature type="transmembrane region" description="Helical" evidence="1">
    <location>
        <begin position="515"/>
        <end position="532"/>
    </location>
</feature>
<dbReference type="RefSeq" id="WP_148980643.1">
    <property type="nucleotide sequence ID" value="NZ_CP043315.1"/>
</dbReference>
<evidence type="ECO:0000256" key="1">
    <source>
        <dbReference type="SAM" id="Phobius"/>
    </source>
</evidence>